<sequence length="409" mass="43973">MNLLKALTIRARVLVIIFGCSLALVTMGAASLFYELKLRSANIQVSMEVYREALTVTLGLLAFFIICGAGLGIILGWSINSSLREITDRVRDLAEGEGDLTRRISVEGRDELSTMAALINTFIRKAHDTVAHSVSVANETAASSNELSTISRDLAENVSSQCVLAENSSTLMTDVARNLDVTEEMSITTTETLEATQRVLDDFVATLNQVGEVVIREGGKQSELAGRMERLSQDAQGINEVLGILAEIANQTNLLALNASIEAAHARESGKGFAVVAEEIRKLAVKTQNSLTEINVNVNKVVDGIEAMVAETAAASETMVDVSGKAQKLLDEAGVTGEKLRGSVETSGDLVRKTTYIATRTKDLIETMNNLVDLSNRNKDAARGVDSVSAALAEKSEDLRSSLNHFRVQ</sequence>
<dbReference type="CDD" id="cd06225">
    <property type="entry name" value="HAMP"/>
    <property type="match status" value="1"/>
</dbReference>
<name>A0AA48GQJ7_9BACT</name>
<keyword evidence="1 3" id="KW-0807">Transducer</keyword>
<protein>
    <recommendedName>
        <fullName evidence="9">Methyl-accepting chemotaxis protein</fullName>
    </recommendedName>
</protein>
<keyword evidence="8" id="KW-1185">Reference proteome</keyword>
<comment type="similarity">
    <text evidence="2">Belongs to the methyl-accepting chemotaxis (MCP) protein family.</text>
</comment>
<evidence type="ECO:0000256" key="2">
    <source>
        <dbReference type="ARBA" id="ARBA00029447"/>
    </source>
</evidence>
<dbReference type="PROSITE" id="PS50111">
    <property type="entry name" value="CHEMOTAXIS_TRANSDUC_2"/>
    <property type="match status" value="1"/>
</dbReference>
<feature type="transmembrane region" description="Helical" evidence="4">
    <location>
        <begin position="12"/>
        <end position="34"/>
    </location>
</feature>
<dbReference type="PANTHER" id="PTHR32089">
    <property type="entry name" value="METHYL-ACCEPTING CHEMOTAXIS PROTEIN MCPB"/>
    <property type="match status" value="1"/>
</dbReference>
<accession>A0AA48GQJ7</accession>
<dbReference type="SUPFAM" id="SSF58104">
    <property type="entry name" value="Methyl-accepting chemotaxis protein (MCP) signaling domain"/>
    <property type="match status" value="1"/>
</dbReference>
<dbReference type="PANTHER" id="PTHR32089:SF112">
    <property type="entry name" value="LYSOZYME-LIKE PROTEIN-RELATED"/>
    <property type="match status" value="1"/>
</dbReference>
<dbReference type="GO" id="GO:0007165">
    <property type="term" value="P:signal transduction"/>
    <property type="evidence" value="ECO:0007669"/>
    <property type="project" value="UniProtKB-KW"/>
</dbReference>
<evidence type="ECO:0000256" key="4">
    <source>
        <dbReference type="SAM" id="Phobius"/>
    </source>
</evidence>
<proteinExistence type="inferred from homology"/>
<keyword evidence="4" id="KW-1133">Transmembrane helix</keyword>
<evidence type="ECO:0008006" key="9">
    <source>
        <dbReference type="Google" id="ProtNLM"/>
    </source>
</evidence>
<organism evidence="7 8">
    <name type="scientific">Mesoterricola sediminis</name>
    <dbReference type="NCBI Taxonomy" id="2927980"/>
    <lineage>
        <taxon>Bacteria</taxon>
        <taxon>Pseudomonadati</taxon>
        <taxon>Acidobacteriota</taxon>
        <taxon>Holophagae</taxon>
        <taxon>Holophagales</taxon>
        <taxon>Holophagaceae</taxon>
        <taxon>Mesoterricola</taxon>
    </lineage>
</organism>
<dbReference type="Proteomes" id="UP001228113">
    <property type="component" value="Chromosome"/>
</dbReference>
<evidence type="ECO:0000256" key="1">
    <source>
        <dbReference type="ARBA" id="ARBA00023224"/>
    </source>
</evidence>
<feature type="transmembrane region" description="Helical" evidence="4">
    <location>
        <begin position="54"/>
        <end position="79"/>
    </location>
</feature>
<gene>
    <name evidence="7" type="ORF">METESE_07170</name>
</gene>
<dbReference type="KEGG" id="msea:METESE_07170"/>
<dbReference type="GO" id="GO:0016020">
    <property type="term" value="C:membrane"/>
    <property type="evidence" value="ECO:0007669"/>
    <property type="project" value="InterPro"/>
</dbReference>
<dbReference type="AlphaFoldDB" id="A0AA48GQJ7"/>
<dbReference type="InterPro" id="IPR004089">
    <property type="entry name" value="MCPsignal_dom"/>
</dbReference>
<dbReference type="InterPro" id="IPR003660">
    <property type="entry name" value="HAMP_dom"/>
</dbReference>
<keyword evidence="4" id="KW-0812">Transmembrane</keyword>
<dbReference type="Pfam" id="PF00015">
    <property type="entry name" value="MCPsignal"/>
    <property type="match status" value="1"/>
</dbReference>
<dbReference type="Pfam" id="PF00672">
    <property type="entry name" value="HAMP"/>
    <property type="match status" value="1"/>
</dbReference>
<dbReference type="EMBL" id="AP027081">
    <property type="protein sequence ID" value="BDU75759.1"/>
    <property type="molecule type" value="Genomic_DNA"/>
</dbReference>
<evidence type="ECO:0000259" key="6">
    <source>
        <dbReference type="PROSITE" id="PS50885"/>
    </source>
</evidence>
<feature type="domain" description="Methyl-accepting transducer" evidence="5">
    <location>
        <begin position="129"/>
        <end position="396"/>
    </location>
</feature>
<dbReference type="SMART" id="SM00283">
    <property type="entry name" value="MA"/>
    <property type="match status" value="1"/>
</dbReference>
<evidence type="ECO:0000313" key="8">
    <source>
        <dbReference type="Proteomes" id="UP001228113"/>
    </source>
</evidence>
<dbReference type="RefSeq" id="WP_243329233.1">
    <property type="nucleotide sequence ID" value="NZ_AP027081.1"/>
</dbReference>
<dbReference type="SMART" id="SM00304">
    <property type="entry name" value="HAMP"/>
    <property type="match status" value="1"/>
</dbReference>
<dbReference type="PROSITE" id="PS50885">
    <property type="entry name" value="HAMP"/>
    <property type="match status" value="1"/>
</dbReference>
<dbReference type="Gene3D" id="1.10.287.950">
    <property type="entry name" value="Methyl-accepting chemotaxis protein"/>
    <property type="match status" value="1"/>
</dbReference>
<evidence type="ECO:0000259" key="5">
    <source>
        <dbReference type="PROSITE" id="PS50111"/>
    </source>
</evidence>
<keyword evidence="4" id="KW-0472">Membrane</keyword>
<evidence type="ECO:0000256" key="3">
    <source>
        <dbReference type="PROSITE-ProRule" id="PRU00284"/>
    </source>
</evidence>
<reference evidence="7" key="1">
    <citation type="journal article" date="2023" name="Int. J. Syst. Evol. Microbiol.">
        <title>Mesoterricola silvestris gen. nov., sp. nov., Mesoterricola sediminis sp. nov., Geothrix oryzae sp. nov., Geothrix edaphica sp. nov., Geothrix rubra sp. nov., and Geothrix limicola sp. nov., six novel members of Acidobacteriota isolated from soils.</title>
        <authorList>
            <person name="Itoh H."/>
            <person name="Sugisawa Y."/>
            <person name="Mise K."/>
            <person name="Xu Z."/>
            <person name="Kuniyasu M."/>
            <person name="Ushijima N."/>
            <person name="Kawano K."/>
            <person name="Kobayashi E."/>
            <person name="Shiratori Y."/>
            <person name="Masuda Y."/>
            <person name="Senoo K."/>
        </authorList>
    </citation>
    <scope>NUCLEOTIDE SEQUENCE</scope>
    <source>
        <strain evidence="7">W786</strain>
    </source>
</reference>
<feature type="domain" description="HAMP" evidence="6">
    <location>
        <begin position="77"/>
        <end position="131"/>
    </location>
</feature>
<evidence type="ECO:0000313" key="7">
    <source>
        <dbReference type="EMBL" id="BDU75759.1"/>
    </source>
</evidence>